<reference evidence="2" key="1">
    <citation type="submission" date="2020-03" db="EMBL/GenBank/DDBJ databases">
        <authorList>
            <person name="Weist P."/>
        </authorList>
    </citation>
    <scope>NUCLEOTIDE SEQUENCE</scope>
</reference>
<name>A0A9N7UFB0_PLEPL</name>
<accession>A0A9N7UFB0</accession>
<dbReference type="Proteomes" id="UP001153269">
    <property type="component" value="Unassembled WGS sequence"/>
</dbReference>
<feature type="region of interest" description="Disordered" evidence="1">
    <location>
        <begin position="55"/>
        <end position="78"/>
    </location>
</feature>
<evidence type="ECO:0000313" key="2">
    <source>
        <dbReference type="EMBL" id="CAB1429447.1"/>
    </source>
</evidence>
<gene>
    <name evidence="2" type="ORF">PLEPLA_LOCUS17425</name>
</gene>
<comment type="caution">
    <text evidence="2">The sequence shown here is derived from an EMBL/GenBank/DDBJ whole genome shotgun (WGS) entry which is preliminary data.</text>
</comment>
<dbReference type="EMBL" id="CADEAL010001137">
    <property type="protein sequence ID" value="CAB1429447.1"/>
    <property type="molecule type" value="Genomic_DNA"/>
</dbReference>
<organism evidence="2 3">
    <name type="scientific">Pleuronectes platessa</name>
    <name type="common">European plaice</name>
    <dbReference type="NCBI Taxonomy" id="8262"/>
    <lineage>
        <taxon>Eukaryota</taxon>
        <taxon>Metazoa</taxon>
        <taxon>Chordata</taxon>
        <taxon>Craniata</taxon>
        <taxon>Vertebrata</taxon>
        <taxon>Euteleostomi</taxon>
        <taxon>Actinopterygii</taxon>
        <taxon>Neopterygii</taxon>
        <taxon>Teleostei</taxon>
        <taxon>Neoteleostei</taxon>
        <taxon>Acanthomorphata</taxon>
        <taxon>Carangaria</taxon>
        <taxon>Pleuronectiformes</taxon>
        <taxon>Pleuronectoidei</taxon>
        <taxon>Pleuronectidae</taxon>
        <taxon>Pleuronectes</taxon>
    </lineage>
</organism>
<sequence length="78" mass="9047">MRRKPLNAIDRLVVLKDTARLRGHRYWVDPWVHTTPTPPCTKQLLPFTPLLPGLKSQKSAPKTKPRWTLDTQCDTDKD</sequence>
<evidence type="ECO:0000313" key="3">
    <source>
        <dbReference type="Proteomes" id="UP001153269"/>
    </source>
</evidence>
<keyword evidence="3" id="KW-1185">Reference proteome</keyword>
<dbReference type="AlphaFoldDB" id="A0A9N7UFB0"/>
<proteinExistence type="predicted"/>
<evidence type="ECO:0000256" key="1">
    <source>
        <dbReference type="SAM" id="MobiDB-lite"/>
    </source>
</evidence>
<protein>
    <submittedName>
        <fullName evidence="2">Uncharacterized protein</fullName>
    </submittedName>
</protein>